<reference evidence="2" key="1">
    <citation type="submission" date="2023-10" db="EMBL/GenBank/DDBJ databases">
        <title>Chromosome-level genome of the transformable northern wattle, Acacia crassicarpa.</title>
        <authorList>
            <person name="Massaro I."/>
            <person name="Sinha N.R."/>
            <person name="Poethig S."/>
            <person name="Leichty A.R."/>
        </authorList>
    </citation>
    <scope>NUCLEOTIDE SEQUENCE</scope>
    <source>
        <strain evidence="2">Acra3RX</strain>
        <tissue evidence="2">Leaf</tissue>
    </source>
</reference>
<evidence type="ECO:0000256" key="1">
    <source>
        <dbReference type="SAM" id="Coils"/>
    </source>
</evidence>
<proteinExistence type="predicted"/>
<name>A0AAE1IPU4_9FABA</name>
<comment type="caution">
    <text evidence="2">The sequence shown here is derived from an EMBL/GenBank/DDBJ whole genome shotgun (WGS) entry which is preliminary data.</text>
</comment>
<organism evidence="2 3">
    <name type="scientific">Acacia crassicarpa</name>
    <name type="common">northern wattle</name>
    <dbReference type="NCBI Taxonomy" id="499986"/>
    <lineage>
        <taxon>Eukaryota</taxon>
        <taxon>Viridiplantae</taxon>
        <taxon>Streptophyta</taxon>
        <taxon>Embryophyta</taxon>
        <taxon>Tracheophyta</taxon>
        <taxon>Spermatophyta</taxon>
        <taxon>Magnoliopsida</taxon>
        <taxon>eudicotyledons</taxon>
        <taxon>Gunneridae</taxon>
        <taxon>Pentapetalae</taxon>
        <taxon>rosids</taxon>
        <taxon>fabids</taxon>
        <taxon>Fabales</taxon>
        <taxon>Fabaceae</taxon>
        <taxon>Caesalpinioideae</taxon>
        <taxon>mimosoid clade</taxon>
        <taxon>Acacieae</taxon>
        <taxon>Acacia</taxon>
    </lineage>
</organism>
<feature type="coiled-coil region" evidence="1">
    <location>
        <begin position="5"/>
        <end position="32"/>
    </location>
</feature>
<protein>
    <submittedName>
        <fullName evidence="2">Uncharacterized protein</fullName>
    </submittedName>
</protein>
<keyword evidence="3" id="KW-1185">Reference proteome</keyword>
<dbReference type="Proteomes" id="UP001293593">
    <property type="component" value="Unassembled WGS sequence"/>
</dbReference>
<gene>
    <name evidence="2" type="ORF">QN277_009683</name>
</gene>
<evidence type="ECO:0000313" key="2">
    <source>
        <dbReference type="EMBL" id="KAK4254280.1"/>
    </source>
</evidence>
<keyword evidence="1" id="KW-0175">Coiled coil</keyword>
<evidence type="ECO:0000313" key="3">
    <source>
        <dbReference type="Proteomes" id="UP001293593"/>
    </source>
</evidence>
<accession>A0AAE1IPU4</accession>
<dbReference type="AlphaFoldDB" id="A0AAE1IPU4"/>
<sequence length="164" mass="18931">MEGVMRQIEHQLRQKQQQIKAAEANLTSLRRDELDLIRTLQILSENSGIASSSTEAATKELKLELEKMLQKQIQVLEQNIKNEVKILAEQQYNNIFENQQRIINEQLNTIVDSVQQQTDLLREQAAQDSANVKRILKAVKLVRDTFLGYDGDTIQPEESKVFHM</sequence>
<dbReference type="EMBL" id="JAWXYG010000014">
    <property type="protein sequence ID" value="KAK4254280.1"/>
    <property type="molecule type" value="Genomic_DNA"/>
</dbReference>